<comment type="caution">
    <text evidence="1">The sequence shown here is derived from an EMBL/GenBank/DDBJ whole genome shotgun (WGS) entry which is preliminary data.</text>
</comment>
<evidence type="ECO:0000313" key="1">
    <source>
        <dbReference type="EMBL" id="KAH7928387.1"/>
    </source>
</evidence>
<organism evidence="1 2">
    <name type="scientific">Leucogyrophana mollusca</name>
    <dbReference type="NCBI Taxonomy" id="85980"/>
    <lineage>
        <taxon>Eukaryota</taxon>
        <taxon>Fungi</taxon>
        <taxon>Dikarya</taxon>
        <taxon>Basidiomycota</taxon>
        <taxon>Agaricomycotina</taxon>
        <taxon>Agaricomycetes</taxon>
        <taxon>Agaricomycetidae</taxon>
        <taxon>Boletales</taxon>
        <taxon>Boletales incertae sedis</taxon>
        <taxon>Leucogyrophana</taxon>
    </lineage>
</organism>
<gene>
    <name evidence="1" type="ORF">BV22DRAFT_1044626</name>
</gene>
<keyword evidence="2" id="KW-1185">Reference proteome</keyword>
<evidence type="ECO:0000313" key="2">
    <source>
        <dbReference type="Proteomes" id="UP000790709"/>
    </source>
</evidence>
<reference evidence="1" key="1">
    <citation type="journal article" date="2021" name="New Phytol.">
        <title>Evolutionary innovations through gain and loss of genes in the ectomycorrhizal Boletales.</title>
        <authorList>
            <person name="Wu G."/>
            <person name="Miyauchi S."/>
            <person name="Morin E."/>
            <person name="Kuo A."/>
            <person name="Drula E."/>
            <person name="Varga T."/>
            <person name="Kohler A."/>
            <person name="Feng B."/>
            <person name="Cao Y."/>
            <person name="Lipzen A."/>
            <person name="Daum C."/>
            <person name="Hundley H."/>
            <person name="Pangilinan J."/>
            <person name="Johnson J."/>
            <person name="Barry K."/>
            <person name="LaButti K."/>
            <person name="Ng V."/>
            <person name="Ahrendt S."/>
            <person name="Min B."/>
            <person name="Choi I.G."/>
            <person name="Park H."/>
            <person name="Plett J.M."/>
            <person name="Magnuson J."/>
            <person name="Spatafora J.W."/>
            <person name="Nagy L.G."/>
            <person name="Henrissat B."/>
            <person name="Grigoriev I.V."/>
            <person name="Yang Z.L."/>
            <person name="Xu J."/>
            <person name="Martin F.M."/>
        </authorList>
    </citation>
    <scope>NUCLEOTIDE SEQUENCE</scope>
    <source>
        <strain evidence="1">KUC20120723A-06</strain>
    </source>
</reference>
<protein>
    <submittedName>
        <fullName evidence="1">Uncharacterized protein</fullName>
    </submittedName>
</protein>
<name>A0ACB8BSD7_9AGAM</name>
<dbReference type="Proteomes" id="UP000790709">
    <property type="component" value="Unassembled WGS sequence"/>
</dbReference>
<accession>A0ACB8BSD7</accession>
<proteinExistence type="predicted"/>
<dbReference type="EMBL" id="MU266353">
    <property type="protein sequence ID" value="KAH7928387.1"/>
    <property type="molecule type" value="Genomic_DNA"/>
</dbReference>
<sequence>MSKYAPHRKTNNNPRATSSTVCQKCLGTVPGHFIFECKSTRPYVSRPSRTEMLENPKILAKLKAEGKPSVEVPEEFKTKSGVANRILEAKEKEREKVKSTEKEGKSRKKARRFWVGFVRLRFKFEFGVISFTRAR</sequence>